<sequence>MSAAPSLELMTAPPSYPEGVPVEVCHSFEKLALEVRANGFARYSADAILHRVRWHMHVERGNRAFKANNNWTAPLARWFLKLHPEVAGFFELRERLDA</sequence>
<keyword evidence="2" id="KW-1185">Reference proteome</keyword>
<comment type="caution">
    <text evidence="1">The sequence shown here is derived from an EMBL/GenBank/DDBJ whole genome shotgun (WGS) entry which is preliminary data.</text>
</comment>
<dbReference type="Proteomes" id="UP000052023">
    <property type="component" value="Unassembled WGS sequence"/>
</dbReference>
<accession>A0A0R3MNV1</accession>
<proteinExistence type="predicted"/>
<evidence type="ECO:0000313" key="1">
    <source>
        <dbReference type="EMBL" id="KRR21890.1"/>
    </source>
</evidence>
<dbReference type="AlphaFoldDB" id="A0A0R3MNV1"/>
<gene>
    <name evidence="1" type="ORF">CQ13_07595</name>
</gene>
<name>A0A0R3MNV1_9BRAD</name>
<dbReference type="EMBL" id="LLYA01000170">
    <property type="protein sequence ID" value="KRR21890.1"/>
    <property type="molecule type" value="Genomic_DNA"/>
</dbReference>
<protein>
    <submittedName>
        <fullName evidence="1">Uncharacterized protein</fullName>
    </submittedName>
</protein>
<organism evidence="1 2">
    <name type="scientific">Bradyrhizobium retamae</name>
    <dbReference type="NCBI Taxonomy" id="1300035"/>
    <lineage>
        <taxon>Bacteria</taxon>
        <taxon>Pseudomonadati</taxon>
        <taxon>Pseudomonadota</taxon>
        <taxon>Alphaproteobacteria</taxon>
        <taxon>Hyphomicrobiales</taxon>
        <taxon>Nitrobacteraceae</taxon>
        <taxon>Bradyrhizobium</taxon>
    </lineage>
</organism>
<evidence type="ECO:0000313" key="2">
    <source>
        <dbReference type="Proteomes" id="UP000052023"/>
    </source>
</evidence>
<reference evidence="1 2" key="1">
    <citation type="submission" date="2014-03" db="EMBL/GenBank/DDBJ databases">
        <title>Bradyrhizobium valentinum sp. nov., isolated from effective nodules of Lupinus mariae-josephae, a lupine endemic of basic-lime soils in Eastern Spain.</title>
        <authorList>
            <person name="Duran D."/>
            <person name="Rey L."/>
            <person name="Navarro A."/>
            <person name="Busquets A."/>
            <person name="Imperial J."/>
            <person name="Ruiz-Argueso T."/>
        </authorList>
    </citation>
    <scope>NUCLEOTIDE SEQUENCE [LARGE SCALE GENOMIC DNA]</scope>
    <source>
        <strain evidence="1 2">Ro19</strain>
    </source>
</reference>